<dbReference type="NCBIfam" id="NF004281">
    <property type="entry name" value="PRK05690.1"/>
    <property type="match status" value="1"/>
</dbReference>
<dbReference type="EMBL" id="JACKZP010000128">
    <property type="protein sequence ID" value="MBC1304778.1"/>
    <property type="molecule type" value="Genomic_DNA"/>
</dbReference>
<dbReference type="RefSeq" id="WP_011317845.1">
    <property type="nucleotide sequence ID" value="NZ_JACKZP010000128.1"/>
</dbReference>
<evidence type="ECO:0000259" key="1">
    <source>
        <dbReference type="PROSITE" id="PS50206"/>
    </source>
</evidence>
<dbReference type="CDD" id="cd00158">
    <property type="entry name" value="RHOD"/>
    <property type="match status" value="1"/>
</dbReference>
<sequence length="390" mass="42711">MLNPNLEDIQLTKDDYERYSRHLILPEVGVEGQKRLKAASVLCIGTGGLGSPLLLYLAAAGIGRIGIVDFDVVDTSNLQRQVIHGTSWVGKPKIESAKNRIHEINPYCQVDLYETRLSSENALDIIRPYDIVVDGTDNFPTRYLVNDACVLLNKPNVYGSIFRFEGQATVFNYEGGPNYRDLYPEPPPPGLVPSCAEGGVLGILPGIIGVIQATETVKIILGNGNTLSGRLLLYNALDMKFRELKLRPNPIRPVIEKLIDYEQFCGIPQAKAAEAQKMQEIQEMTVTQLKELLDSGAKDFVLLDVRNPNEYEIAKIPGSVLIPLPDIENGNGVAKVKEALNGHRLIAHCKMGGRSAKALAILKESGIVGTNVKGGITAWSREVDPSVPEY</sequence>
<dbReference type="InterPro" id="IPR035985">
    <property type="entry name" value="Ubiquitin-activating_enz"/>
</dbReference>
<dbReference type="Pfam" id="PF00581">
    <property type="entry name" value="Rhodanese"/>
    <property type="match status" value="1"/>
</dbReference>
<dbReference type="SUPFAM" id="SSF69572">
    <property type="entry name" value="Activating enzymes of the ubiquitin-like proteins"/>
    <property type="match status" value="1"/>
</dbReference>
<keyword evidence="3" id="KW-1185">Reference proteome</keyword>
<dbReference type="Proteomes" id="UP000570851">
    <property type="component" value="Unassembled WGS sequence"/>
</dbReference>
<evidence type="ECO:0000313" key="2">
    <source>
        <dbReference type="EMBL" id="MBC1304778.1"/>
    </source>
</evidence>
<dbReference type="SMART" id="SM00450">
    <property type="entry name" value="RHOD"/>
    <property type="match status" value="1"/>
</dbReference>
<dbReference type="Pfam" id="PF00899">
    <property type="entry name" value="ThiF"/>
    <property type="match status" value="1"/>
</dbReference>
<dbReference type="Gene3D" id="3.40.50.720">
    <property type="entry name" value="NAD(P)-binding Rossmann-like Domain"/>
    <property type="match status" value="1"/>
</dbReference>
<dbReference type="PANTHER" id="PTHR10953:SF102">
    <property type="entry name" value="ADENYLYLTRANSFERASE AND SULFURTRANSFERASE MOCS3"/>
    <property type="match status" value="1"/>
</dbReference>
<dbReference type="GeneID" id="58723659"/>
<gene>
    <name evidence="2" type="primary">moeB</name>
    <name evidence="2" type="ORF">GNE12_22950</name>
</gene>
<dbReference type="GO" id="GO:0016779">
    <property type="term" value="F:nucleotidyltransferase activity"/>
    <property type="evidence" value="ECO:0007669"/>
    <property type="project" value="UniProtKB-KW"/>
</dbReference>
<reference evidence="2 3" key="1">
    <citation type="submission" date="2019-11" db="EMBL/GenBank/DDBJ databases">
        <title>Comparison of genomes from free-living endosymbiotic cyanobacteria isolated from Azolla.</title>
        <authorList>
            <person name="Thiel T."/>
            <person name="Pratte B."/>
        </authorList>
    </citation>
    <scope>NUCLEOTIDE SEQUENCE [LARGE SCALE GENOMIC DNA]</scope>
    <source>
        <strain evidence="2 3">N2B</strain>
    </source>
</reference>
<comment type="caution">
    <text evidence="2">The sequence shown here is derived from an EMBL/GenBank/DDBJ whole genome shotgun (WGS) entry which is preliminary data.</text>
</comment>
<dbReference type="Gene3D" id="3.40.250.10">
    <property type="entry name" value="Rhodanese-like domain"/>
    <property type="match status" value="1"/>
</dbReference>
<keyword evidence="2" id="KW-0808">Transferase</keyword>
<dbReference type="NCBIfam" id="NF005646">
    <property type="entry name" value="PRK07411.1"/>
    <property type="match status" value="1"/>
</dbReference>
<accession>A0ABR6SEV8</accession>
<name>A0ABR6SEV8_ANAVA</name>
<protein>
    <submittedName>
        <fullName evidence="2">Molybdopterin-synthase adenylyltransferase MoeB</fullName>
    </submittedName>
</protein>
<proteinExistence type="predicted"/>
<keyword evidence="2" id="KW-0548">Nucleotidyltransferase</keyword>
<feature type="domain" description="Rhodanese" evidence="1">
    <location>
        <begin position="296"/>
        <end position="388"/>
    </location>
</feature>
<evidence type="ECO:0000313" key="3">
    <source>
        <dbReference type="Proteomes" id="UP000570851"/>
    </source>
</evidence>
<dbReference type="CDD" id="cd00757">
    <property type="entry name" value="ThiF_MoeB_HesA_family"/>
    <property type="match status" value="1"/>
</dbReference>
<dbReference type="InterPro" id="IPR000594">
    <property type="entry name" value="ThiF_NAD_FAD-bd"/>
</dbReference>
<dbReference type="InterPro" id="IPR001763">
    <property type="entry name" value="Rhodanese-like_dom"/>
</dbReference>
<dbReference type="InterPro" id="IPR036873">
    <property type="entry name" value="Rhodanese-like_dom_sf"/>
</dbReference>
<dbReference type="InterPro" id="IPR045886">
    <property type="entry name" value="ThiF/MoeB/HesA"/>
</dbReference>
<dbReference type="PANTHER" id="PTHR10953">
    <property type="entry name" value="UBIQUITIN-ACTIVATING ENZYME E1"/>
    <property type="match status" value="1"/>
</dbReference>
<dbReference type="PROSITE" id="PS50206">
    <property type="entry name" value="RHODANESE_3"/>
    <property type="match status" value="1"/>
</dbReference>
<organism evidence="2 3">
    <name type="scientific">Trichormus variabilis N2B</name>
    <dbReference type="NCBI Taxonomy" id="2681315"/>
    <lineage>
        <taxon>Bacteria</taxon>
        <taxon>Bacillati</taxon>
        <taxon>Cyanobacteriota</taxon>
        <taxon>Cyanophyceae</taxon>
        <taxon>Nostocales</taxon>
        <taxon>Nostocaceae</taxon>
        <taxon>Trichormus</taxon>
    </lineage>
</organism>